<comment type="caution">
    <text evidence="3">The sequence shown here is derived from an EMBL/GenBank/DDBJ whole genome shotgun (WGS) entry which is preliminary data.</text>
</comment>
<proteinExistence type="predicted"/>
<organism evidence="3 4">
    <name type="scientific">Triparma retinervis</name>
    <dbReference type="NCBI Taxonomy" id="2557542"/>
    <lineage>
        <taxon>Eukaryota</taxon>
        <taxon>Sar</taxon>
        <taxon>Stramenopiles</taxon>
        <taxon>Ochrophyta</taxon>
        <taxon>Bolidophyceae</taxon>
        <taxon>Parmales</taxon>
        <taxon>Triparmaceae</taxon>
        <taxon>Triparma</taxon>
    </lineage>
</organism>
<reference evidence="3" key="1">
    <citation type="submission" date="2022-07" db="EMBL/GenBank/DDBJ databases">
        <title>Genome analysis of Parmales, a sister group of diatoms, reveals the evolutionary specialization of diatoms from phago-mixotrophs to photoautotrophs.</title>
        <authorList>
            <person name="Ban H."/>
            <person name="Sato S."/>
            <person name="Yoshikawa S."/>
            <person name="Kazumasa Y."/>
            <person name="Nakamura Y."/>
            <person name="Ichinomiya M."/>
            <person name="Saitoh K."/>
            <person name="Sato N."/>
            <person name="Blanc-Mathieu R."/>
            <person name="Endo H."/>
            <person name="Kuwata A."/>
            <person name="Ogata H."/>
        </authorList>
    </citation>
    <scope>NUCLEOTIDE SEQUENCE</scope>
</reference>
<protein>
    <submittedName>
        <fullName evidence="3">Uncharacterized protein</fullName>
    </submittedName>
</protein>
<sequence length="154" mass="15880">MSPTSPAGKGISVLAIVLSLLVIAFPVSVFTNLWKEELGSLSSRGSLEVREGEEEGEGSRMVGERNVDESFGFAGSGVRLVGGGGGGGGGGSKSSRVTFGNDVMDAVAMSREGGGLDGVVRAPRNPAEVGEEIRRLLGVIEEAKGEIERLTRSM</sequence>
<feature type="region of interest" description="Disordered" evidence="1">
    <location>
        <begin position="44"/>
        <end position="65"/>
    </location>
</feature>
<keyword evidence="4" id="KW-1185">Reference proteome</keyword>
<keyword evidence="2" id="KW-0472">Membrane</keyword>
<feature type="transmembrane region" description="Helical" evidence="2">
    <location>
        <begin position="12"/>
        <end position="34"/>
    </location>
</feature>
<keyword evidence="2" id="KW-0812">Transmembrane</keyword>
<dbReference type="AlphaFoldDB" id="A0A9W6ZF60"/>
<dbReference type="Proteomes" id="UP001165082">
    <property type="component" value="Unassembled WGS sequence"/>
</dbReference>
<name>A0A9W6ZF60_9STRA</name>
<gene>
    <name evidence="3" type="ORF">TrRE_jg6985</name>
</gene>
<dbReference type="EMBL" id="BRXZ01001935">
    <property type="protein sequence ID" value="GMH50182.1"/>
    <property type="molecule type" value="Genomic_DNA"/>
</dbReference>
<evidence type="ECO:0000313" key="4">
    <source>
        <dbReference type="Proteomes" id="UP001165082"/>
    </source>
</evidence>
<evidence type="ECO:0000256" key="1">
    <source>
        <dbReference type="SAM" id="MobiDB-lite"/>
    </source>
</evidence>
<evidence type="ECO:0000313" key="3">
    <source>
        <dbReference type="EMBL" id="GMH50182.1"/>
    </source>
</evidence>
<accession>A0A9W6ZF60</accession>
<keyword evidence="2" id="KW-1133">Transmembrane helix</keyword>
<evidence type="ECO:0000256" key="2">
    <source>
        <dbReference type="SAM" id="Phobius"/>
    </source>
</evidence>